<dbReference type="InterPro" id="IPR002052">
    <property type="entry name" value="DNA_methylase_N6_adenine_CS"/>
</dbReference>
<dbReference type="RefSeq" id="WP_080050837.1">
    <property type="nucleotide sequence ID" value="NZ_CP020100.1"/>
</dbReference>
<evidence type="ECO:0000256" key="1">
    <source>
        <dbReference type="ARBA" id="ARBA00022603"/>
    </source>
</evidence>
<dbReference type="InterPro" id="IPR004556">
    <property type="entry name" value="HemK-like"/>
</dbReference>
<organism evidence="7 8">
    <name type="scientific">Halopseudomonas phragmitis</name>
    <dbReference type="NCBI Taxonomy" id="1931241"/>
    <lineage>
        <taxon>Bacteria</taxon>
        <taxon>Pseudomonadati</taxon>
        <taxon>Pseudomonadota</taxon>
        <taxon>Gammaproteobacteria</taxon>
        <taxon>Pseudomonadales</taxon>
        <taxon>Pseudomonadaceae</taxon>
        <taxon>Halopseudomonas</taxon>
    </lineage>
</organism>
<dbReference type="FunFam" id="3.40.50.150:FF:000042">
    <property type="entry name" value="50S ribosomal protein L3 glutamine methyltransferase"/>
    <property type="match status" value="1"/>
</dbReference>
<dbReference type="KEGG" id="ppha:BVH74_14815"/>
<dbReference type="Gene3D" id="1.10.8.10">
    <property type="entry name" value="DNA helicase RuvA subunit, C-terminal domain"/>
    <property type="match status" value="1"/>
</dbReference>
<sequence>MSDVSRLTRIKDLVRWGVSRFHQAGLYFGHGTDNAWDEARLLVLHALHLPWETTAEYSDCQVTDEERETVLALLHQRIDLRIPAAYLTGQARFAGLDFLVDERVLVPRSPIAELIERRFSPWLEREPQQILDLCCGSGCIGIACAYAFPEAEVLLADLSADALAVAEANIDLHQLAERVEARWSDGFDGMPGERFDLIVSNPPYVDAEDMADLPDEYHHEPEMGLAAGDDGLDLVRRMLAQAADHLSEDGLLVIEVGNSMVHVATAWPDVDFEWVNFERGGHGVFVLTAEQCRRHQALFSA</sequence>
<dbReference type="Proteomes" id="UP000243488">
    <property type="component" value="Chromosome"/>
</dbReference>
<keyword evidence="7" id="KW-0689">Ribosomal protein</keyword>
<reference evidence="7 8" key="1">
    <citation type="submission" date="2017-03" db="EMBL/GenBank/DDBJ databases">
        <title>Complete genome sequence of the novel DNRA strain Pseudomonas sp. S-6-2 isolated from Chinese polluted river sediment. Journal of Biotechnology.</title>
        <authorList>
            <person name="Li J."/>
            <person name="Xiang F."/>
            <person name="Wang L."/>
            <person name="Xi L."/>
            <person name="Liu J."/>
        </authorList>
    </citation>
    <scope>NUCLEOTIDE SEQUENCE [LARGE SCALE GENOMIC DNA]</scope>
    <source>
        <strain evidence="7 8">S-6-2</strain>
    </source>
</reference>
<dbReference type="STRING" id="1931241.BVH74_14815"/>
<evidence type="ECO:0000313" key="8">
    <source>
        <dbReference type="Proteomes" id="UP000243488"/>
    </source>
</evidence>
<dbReference type="AlphaFoldDB" id="A0A1V0B841"/>
<keyword evidence="7" id="KW-0687">Ribonucleoprotein</keyword>
<keyword evidence="8" id="KW-1185">Reference proteome</keyword>
<dbReference type="InterPro" id="IPR029063">
    <property type="entry name" value="SAM-dependent_MTases_sf"/>
</dbReference>
<dbReference type="EMBL" id="CP020100">
    <property type="protein sequence ID" value="AQZ95944.1"/>
    <property type="molecule type" value="Genomic_DNA"/>
</dbReference>
<dbReference type="CDD" id="cd02440">
    <property type="entry name" value="AdoMet_MTases"/>
    <property type="match status" value="1"/>
</dbReference>
<dbReference type="InterPro" id="IPR017127">
    <property type="entry name" value="Ribosome_uL3_MTase"/>
</dbReference>
<gene>
    <name evidence="4" type="primary">prmB</name>
    <name evidence="7" type="ORF">BVH74_14815</name>
</gene>
<accession>A0A1V0B841</accession>
<keyword evidence="3 4" id="KW-0949">S-adenosyl-L-methionine</keyword>
<evidence type="ECO:0000259" key="5">
    <source>
        <dbReference type="Pfam" id="PF05175"/>
    </source>
</evidence>
<keyword evidence="2 4" id="KW-0808">Transferase</keyword>
<evidence type="ECO:0000256" key="2">
    <source>
        <dbReference type="ARBA" id="ARBA00022679"/>
    </source>
</evidence>
<comment type="function">
    <text evidence="4">Methylates ribosomal protein uL3 on a specific glutamine residue.</text>
</comment>
<comment type="catalytic activity">
    <reaction evidence="4">
        <text>L-glutaminyl-[ribosomal protein uL3] + S-adenosyl-L-methionine = N(5)-methyl-L-glutaminyl-[ribosomal protein uL3] + S-adenosyl-L-homocysteine + H(+)</text>
        <dbReference type="Rhea" id="RHEA:45020"/>
        <dbReference type="Rhea" id="RHEA-COMP:11063"/>
        <dbReference type="Rhea" id="RHEA-COMP:11064"/>
        <dbReference type="ChEBI" id="CHEBI:15378"/>
        <dbReference type="ChEBI" id="CHEBI:30011"/>
        <dbReference type="ChEBI" id="CHEBI:57856"/>
        <dbReference type="ChEBI" id="CHEBI:59789"/>
        <dbReference type="ChEBI" id="CHEBI:61891"/>
        <dbReference type="EC" id="2.1.1.298"/>
    </reaction>
</comment>
<dbReference type="NCBIfam" id="TIGR03533">
    <property type="entry name" value="L3_gln_methyl"/>
    <property type="match status" value="1"/>
</dbReference>
<dbReference type="GO" id="GO:0036009">
    <property type="term" value="F:protein-glutamine N-methyltransferase activity"/>
    <property type="evidence" value="ECO:0007669"/>
    <property type="project" value="UniProtKB-UniRule"/>
</dbReference>
<dbReference type="HAMAP" id="MF_02125">
    <property type="entry name" value="L3_methyltr_PrmB"/>
    <property type="match status" value="1"/>
</dbReference>
<dbReference type="Pfam" id="PF17827">
    <property type="entry name" value="PrmC_N"/>
    <property type="match status" value="1"/>
</dbReference>
<dbReference type="InterPro" id="IPR007848">
    <property type="entry name" value="Small_mtfrase_dom"/>
</dbReference>
<evidence type="ECO:0000259" key="6">
    <source>
        <dbReference type="Pfam" id="PF17827"/>
    </source>
</evidence>
<dbReference type="PIRSF" id="PIRSF037167">
    <property type="entry name" value="Mtase_YfcB_prd"/>
    <property type="match status" value="1"/>
</dbReference>
<dbReference type="GO" id="GO:0003676">
    <property type="term" value="F:nucleic acid binding"/>
    <property type="evidence" value="ECO:0007669"/>
    <property type="project" value="InterPro"/>
</dbReference>
<dbReference type="EC" id="2.1.1.298" evidence="4"/>
<evidence type="ECO:0000256" key="4">
    <source>
        <dbReference type="HAMAP-Rule" id="MF_02125"/>
    </source>
</evidence>
<dbReference type="PROSITE" id="PS00092">
    <property type="entry name" value="N6_MTASE"/>
    <property type="match status" value="1"/>
</dbReference>
<dbReference type="GO" id="GO:0005829">
    <property type="term" value="C:cytosol"/>
    <property type="evidence" value="ECO:0007669"/>
    <property type="project" value="TreeGrafter"/>
</dbReference>
<proteinExistence type="inferred from homology"/>
<dbReference type="InterPro" id="IPR040758">
    <property type="entry name" value="PrmC_N"/>
</dbReference>
<dbReference type="NCBIfam" id="TIGR00536">
    <property type="entry name" value="hemK_fam"/>
    <property type="match status" value="1"/>
</dbReference>
<dbReference type="PANTHER" id="PTHR47806:SF1">
    <property type="entry name" value="RIBOSOMAL PROTEIN UL3 GLUTAMINE METHYLTRANSFERASE"/>
    <property type="match status" value="1"/>
</dbReference>
<feature type="domain" description="Release factor glutamine methyltransferase N-terminal" evidence="6">
    <location>
        <begin position="12"/>
        <end position="89"/>
    </location>
</feature>
<dbReference type="Gene3D" id="3.40.50.150">
    <property type="entry name" value="Vaccinia Virus protein VP39"/>
    <property type="match status" value="1"/>
</dbReference>
<dbReference type="PANTHER" id="PTHR47806">
    <property type="entry name" value="50S RIBOSOMAL PROTEIN L3 GLUTAMINE METHYLTRANSFERASE"/>
    <property type="match status" value="1"/>
</dbReference>
<dbReference type="GO" id="GO:0005840">
    <property type="term" value="C:ribosome"/>
    <property type="evidence" value="ECO:0007669"/>
    <property type="project" value="UniProtKB-KW"/>
</dbReference>
<dbReference type="GO" id="GO:0032259">
    <property type="term" value="P:methylation"/>
    <property type="evidence" value="ECO:0007669"/>
    <property type="project" value="UniProtKB-KW"/>
</dbReference>
<protein>
    <recommendedName>
        <fullName evidence="4">Ribosomal protein uL3 glutamine methyltransferase</fullName>
        <shortName evidence="4">uL3 MTase</shortName>
        <ecNumber evidence="4">2.1.1.298</ecNumber>
    </recommendedName>
    <alternativeName>
        <fullName evidence="4">N5-glutamine methyltransferase PrmB</fullName>
    </alternativeName>
</protein>
<dbReference type="Pfam" id="PF05175">
    <property type="entry name" value="MTS"/>
    <property type="match status" value="1"/>
</dbReference>
<dbReference type="SUPFAM" id="SSF53335">
    <property type="entry name" value="S-adenosyl-L-methionine-dependent methyltransferases"/>
    <property type="match status" value="1"/>
</dbReference>
<name>A0A1V0B841_9GAMM</name>
<comment type="similarity">
    <text evidence="4">Belongs to the protein N5-glutamine methyltransferase family. PrmB subfamily.</text>
</comment>
<keyword evidence="1 4" id="KW-0489">Methyltransferase</keyword>
<evidence type="ECO:0000313" key="7">
    <source>
        <dbReference type="EMBL" id="AQZ95944.1"/>
    </source>
</evidence>
<feature type="domain" description="Methyltransferase small" evidence="5">
    <location>
        <begin position="126"/>
        <end position="209"/>
    </location>
</feature>
<evidence type="ECO:0000256" key="3">
    <source>
        <dbReference type="ARBA" id="ARBA00022691"/>
    </source>
</evidence>